<keyword evidence="3" id="KW-1185">Reference proteome</keyword>
<dbReference type="PANTHER" id="PTHR20889">
    <property type="entry name" value="PHOSPHATASE, ORPHAN 1, 2"/>
    <property type="match status" value="1"/>
</dbReference>
<dbReference type="SUPFAM" id="SSF56784">
    <property type="entry name" value="HAD-like"/>
    <property type="match status" value="1"/>
</dbReference>
<protein>
    <submittedName>
        <fullName evidence="2">Uncharacterized protein</fullName>
    </submittedName>
</protein>
<sequence length="450" mass="48935">MSSPPSILFVWDFDWTVVNCNSDEYVPARFLGDDELRTRLSSLIQARGTSAWHDCVAQVINEANASRRELLEAAAEMPYLEDVLGSLTDVHGSGKCGQAIISDGNDEFIGAFVERNGIGRCFTHGIETNFGRWESAADGRDVFSVVHQSTKYGGHDNEHCPPNLCKTQVLERDILGKLEERPRIVYVGDGGNDACPALNVLQEGDVLLAREGRRGTRANSKRGMLTDAENAEKCEKEAEFAIMRSLAKREGKEGKKRRCLVKTWNEGKELRTHHVTNNLLLHVLVEEGGPALPAVVAVVVLGHEAPDAGHGAVLPEPDDLPAVLDAVVLEGLEGDRLVAALGLLGLGVDLLLPLLAAAAEPEDEVERRLLLDVVVREGPSVLELLAREDQTLLIRGDALLVLDLGLDVVDRVRGLDIEGDGFACPSKSGRMNSRRRKQNGTRCVPADGFD</sequence>
<dbReference type="InterPro" id="IPR023214">
    <property type="entry name" value="HAD_sf"/>
</dbReference>
<name>K0SWP6_THAOC</name>
<comment type="caution">
    <text evidence="2">The sequence shown here is derived from an EMBL/GenBank/DDBJ whole genome shotgun (WGS) entry which is preliminary data.</text>
</comment>
<dbReference type="EMBL" id="AGNL01009453">
    <property type="protein sequence ID" value="EJK69860.1"/>
    <property type="molecule type" value="Genomic_DNA"/>
</dbReference>
<dbReference type="PANTHER" id="PTHR20889:SF12">
    <property type="entry name" value="LP01149P"/>
    <property type="match status" value="1"/>
</dbReference>
<dbReference type="GO" id="GO:0016791">
    <property type="term" value="F:phosphatase activity"/>
    <property type="evidence" value="ECO:0007669"/>
    <property type="project" value="InterPro"/>
</dbReference>
<evidence type="ECO:0000313" key="2">
    <source>
        <dbReference type="EMBL" id="EJK69860.1"/>
    </source>
</evidence>
<dbReference type="Gene3D" id="3.40.50.1000">
    <property type="entry name" value="HAD superfamily/HAD-like"/>
    <property type="match status" value="1"/>
</dbReference>
<feature type="region of interest" description="Disordered" evidence="1">
    <location>
        <begin position="428"/>
        <end position="450"/>
    </location>
</feature>
<dbReference type="InterPro" id="IPR036412">
    <property type="entry name" value="HAD-like_sf"/>
</dbReference>
<reference evidence="2 3" key="1">
    <citation type="journal article" date="2012" name="Genome Biol.">
        <title>Genome and low-iron response of an oceanic diatom adapted to chronic iron limitation.</title>
        <authorList>
            <person name="Lommer M."/>
            <person name="Specht M."/>
            <person name="Roy A.S."/>
            <person name="Kraemer L."/>
            <person name="Andreson R."/>
            <person name="Gutowska M.A."/>
            <person name="Wolf J."/>
            <person name="Bergner S.V."/>
            <person name="Schilhabel M.B."/>
            <person name="Klostermeier U.C."/>
            <person name="Beiko R.G."/>
            <person name="Rosenstiel P."/>
            <person name="Hippler M."/>
            <person name="Laroche J."/>
        </authorList>
    </citation>
    <scope>NUCLEOTIDE SEQUENCE [LARGE SCALE GENOMIC DNA]</scope>
    <source>
        <strain evidence="2 3">CCMP1005</strain>
    </source>
</reference>
<dbReference type="Pfam" id="PF06888">
    <property type="entry name" value="Put_Phosphatase"/>
    <property type="match status" value="1"/>
</dbReference>
<dbReference type="Proteomes" id="UP000266841">
    <property type="component" value="Unassembled WGS sequence"/>
</dbReference>
<dbReference type="eggNOG" id="KOG3120">
    <property type="taxonomic scope" value="Eukaryota"/>
</dbReference>
<organism evidence="2 3">
    <name type="scientific">Thalassiosira oceanica</name>
    <name type="common">Marine diatom</name>
    <dbReference type="NCBI Taxonomy" id="159749"/>
    <lineage>
        <taxon>Eukaryota</taxon>
        <taxon>Sar</taxon>
        <taxon>Stramenopiles</taxon>
        <taxon>Ochrophyta</taxon>
        <taxon>Bacillariophyta</taxon>
        <taxon>Coscinodiscophyceae</taxon>
        <taxon>Thalassiosirophycidae</taxon>
        <taxon>Thalassiosirales</taxon>
        <taxon>Thalassiosiraceae</taxon>
        <taxon>Thalassiosira</taxon>
    </lineage>
</organism>
<proteinExistence type="predicted"/>
<evidence type="ECO:0000256" key="1">
    <source>
        <dbReference type="SAM" id="MobiDB-lite"/>
    </source>
</evidence>
<evidence type="ECO:0000313" key="3">
    <source>
        <dbReference type="Proteomes" id="UP000266841"/>
    </source>
</evidence>
<gene>
    <name evidence="2" type="ORF">THAOC_08844</name>
</gene>
<dbReference type="InterPro" id="IPR016965">
    <property type="entry name" value="Pase_PHOSPHO-typ"/>
</dbReference>
<dbReference type="OrthoDB" id="10267182at2759"/>
<accession>K0SWP6</accession>
<dbReference type="AlphaFoldDB" id="K0SWP6"/>